<dbReference type="AlphaFoldDB" id="A0A7W4W4P8"/>
<dbReference type="Proteomes" id="UP000537130">
    <property type="component" value="Unassembled WGS sequence"/>
</dbReference>
<feature type="chain" id="PRO_5031030906" description="Bacterial surface antigen (D15) domain-containing protein" evidence="1">
    <location>
        <begin position="21"/>
        <end position="558"/>
    </location>
</feature>
<evidence type="ECO:0000313" key="3">
    <source>
        <dbReference type="Proteomes" id="UP000537130"/>
    </source>
</evidence>
<comment type="caution">
    <text evidence="2">The sequence shown here is derived from an EMBL/GenBank/DDBJ whole genome shotgun (WGS) entry which is preliminary data.</text>
</comment>
<name>A0A7W4W4P8_9GAMM</name>
<sequence length="558" mass="63781">MRTQWATSFLLLTLSGLAAAEADSGCQAFYTRNDPRLFDFVDTRKSIDYSAFDGMTIGEIEPVVLPIFNENDPDESNRLYRLINTLHIDTRPFTISRQLTLESGKPLKAKLVAENERLLRENDYLADAMLVPRRACGDEVDLLAVVRDIWTLTPSTSFSRTGGENKSSVGISESNLLGTGQSLALGYFRNDDRSGYSVSYGHDQLFSNHTELDLTYSETSDGSVKEAGIARPFYSLNTPWSYGVYALQEDRIDDIDTAQERLNTFKTEIELYEVYGGWSRGLIDNVSQRWTVGITESSTVYTDLPDSAIDPPEDRQLRYPWMGWEYIEDRFWTTTNINQIGRQEDIRLGAYWSTRMGYASENWGSSEDAVLYSLQHQYTLSVGRHHIMQFYAGIDGRYNTNTDKAKSTFANFETRYFHFIDQKNRWYARLRLDAGRNIEQNEQLTSGGNDNLRGYPNDTQRGNQRWLLTVERRHFTDWHIFNLFRVGAVAYIDVGRTRDTETPQINNTTNLANVGFGLRFSSSKAGKDKVVHLDIAVPLRERYNIDSYQILATGKSAF</sequence>
<accession>A0A7W4W4P8</accession>
<dbReference type="Gene3D" id="2.40.160.50">
    <property type="entry name" value="membrane protein fhac: a member of the omp85/tpsb transporter family"/>
    <property type="match status" value="1"/>
</dbReference>
<keyword evidence="3" id="KW-1185">Reference proteome</keyword>
<dbReference type="EMBL" id="JACHWY010000001">
    <property type="protein sequence ID" value="MBB3046844.1"/>
    <property type="molecule type" value="Genomic_DNA"/>
</dbReference>
<feature type="signal peptide" evidence="1">
    <location>
        <begin position="1"/>
        <end position="20"/>
    </location>
</feature>
<protein>
    <recommendedName>
        <fullName evidence="4">Bacterial surface antigen (D15) domain-containing protein</fullName>
    </recommendedName>
</protein>
<organism evidence="2 3">
    <name type="scientific">Litorivivens lipolytica</name>
    <dbReference type="NCBI Taxonomy" id="1524264"/>
    <lineage>
        <taxon>Bacteria</taxon>
        <taxon>Pseudomonadati</taxon>
        <taxon>Pseudomonadota</taxon>
        <taxon>Gammaproteobacteria</taxon>
        <taxon>Litorivivens</taxon>
    </lineage>
</organism>
<dbReference type="RefSeq" id="WP_183409505.1">
    <property type="nucleotide sequence ID" value="NZ_JACHWY010000001.1"/>
</dbReference>
<gene>
    <name evidence="2" type="ORF">FHR99_001080</name>
</gene>
<evidence type="ECO:0000313" key="2">
    <source>
        <dbReference type="EMBL" id="MBB3046844.1"/>
    </source>
</evidence>
<proteinExistence type="predicted"/>
<evidence type="ECO:0000256" key="1">
    <source>
        <dbReference type="SAM" id="SignalP"/>
    </source>
</evidence>
<reference evidence="2 3" key="1">
    <citation type="submission" date="2020-08" db="EMBL/GenBank/DDBJ databases">
        <title>Genomic Encyclopedia of Type Strains, Phase III (KMG-III): the genomes of soil and plant-associated and newly described type strains.</title>
        <authorList>
            <person name="Whitman W."/>
        </authorList>
    </citation>
    <scope>NUCLEOTIDE SEQUENCE [LARGE SCALE GENOMIC DNA]</scope>
    <source>
        <strain evidence="2 3">CECT 8654</strain>
    </source>
</reference>
<evidence type="ECO:0008006" key="4">
    <source>
        <dbReference type="Google" id="ProtNLM"/>
    </source>
</evidence>
<keyword evidence="1" id="KW-0732">Signal</keyword>